<dbReference type="InterPro" id="IPR029058">
    <property type="entry name" value="AB_hydrolase_fold"/>
</dbReference>
<dbReference type="EMBL" id="JADBFD010000010">
    <property type="protein sequence ID" value="MBE2888064.1"/>
    <property type="molecule type" value="Genomic_DNA"/>
</dbReference>
<dbReference type="PANTHER" id="PTHR48081">
    <property type="entry name" value="AB HYDROLASE SUPERFAMILY PROTEIN C4A8.06C"/>
    <property type="match status" value="1"/>
</dbReference>
<evidence type="ECO:0000259" key="3">
    <source>
        <dbReference type="Pfam" id="PF20434"/>
    </source>
</evidence>
<evidence type="ECO:0000313" key="5">
    <source>
        <dbReference type="Proteomes" id="UP000618926"/>
    </source>
</evidence>
<accession>A0ABR9NUX4</accession>
<comment type="caution">
    <text evidence="4">The sequence shown here is derived from an EMBL/GenBank/DDBJ whole genome shotgun (WGS) entry which is preliminary data.</text>
</comment>
<feature type="signal peptide" evidence="2">
    <location>
        <begin position="1"/>
        <end position="25"/>
    </location>
</feature>
<feature type="chain" id="PRO_5045479739" evidence="2">
    <location>
        <begin position="26"/>
        <end position="318"/>
    </location>
</feature>
<dbReference type="Proteomes" id="UP000618926">
    <property type="component" value="Unassembled WGS sequence"/>
</dbReference>
<organism evidence="4 5">
    <name type="scientific">Geobacter anodireducens</name>
    <dbReference type="NCBI Taxonomy" id="1340425"/>
    <lineage>
        <taxon>Bacteria</taxon>
        <taxon>Pseudomonadati</taxon>
        <taxon>Thermodesulfobacteriota</taxon>
        <taxon>Desulfuromonadia</taxon>
        <taxon>Geobacterales</taxon>
        <taxon>Geobacteraceae</taxon>
        <taxon>Geobacter</taxon>
    </lineage>
</organism>
<keyword evidence="1 4" id="KW-0378">Hydrolase</keyword>
<dbReference type="InterPro" id="IPR050300">
    <property type="entry name" value="GDXG_lipolytic_enzyme"/>
</dbReference>
<evidence type="ECO:0000256" key="2">
    <source>
        <dbReference type="SAM" id="SignalP"/>
    </source>
</evidence>
<keyword evidence="2" id="KW-0732">Signal</keyword>
<evidence type="ECO:0000256" key="1">
    <source>
        <dbReference type="ARBA" id="ARBA00022801"/>
    </source>
</evidence>
<gene>
    <name evidence="4" type="ORF">IIE05_08785</name>
</gene>
<protein>
    <submittedName>
        <fullName evidence="4">Alpha/beta hydrolase</fullName>
    </submittedName>
</protein>
<reference evidence="4 5" key="1">
    <citation type="submission" date="2020-10" db="EMBL/GenBank/DDBJ databases">
        <title>Investigation of anaerobic biodegradation of phenanthrene by a sulfate-dependent Geobacter anodireducens strain PheS2.</title>
        <authorList>
            <person name="Zhang Z."/>
        </authorList>
    </citation>
    <scope>NUCLEOTIDE SEQUENCE [LARGE SCALE GENOMIC DNA]</scope>
    <source>
        <strain evidence="4 5">PheS2</strain>
    </source>
</reference>
<dbReference type="Pfam" id="PF20434">
    <property type="entry name" value="BD-FAE"/>
    <property type="match status" value="1"/>
</dbReference>
<sequence>MKIMKKRFPVLAVAISMAMASHVLAQTDAPTQKEKHMIEAYDTLNYIGLDKAKSETDSFKKKSKVIYDNYLLKKNIPYGLGVRETFDHFHNPKFSEADTQGFFIFIHGGYWQGEVKDSYAFVGEKLLEQNIDLILIEYDLTKENTVDGKTIPRVGMTALVNEVGRALDAVQKYLQTNAASEKPVYLAGHSAGGHLAAVWKDHPVVNKAVFPISGLFDLAPIAPTKKIGTALQLNANEIINLSPVNNIHTANAASLPLYLYYGGNEQPELKEQSQHYSARLQDCHHKVSMKEIPGVNHFEILNALFADPDSDLLRRIAK</sequence>
<proteinExistence type="predicted"/>
<evidence type="ECO:0000313" key="4">
    <source>
        <dbReference type="EMBL" id="MBE2888064.1"/>
    </source>
</evidence>
<name>A0ABR9NUX4_9BACT</name>
<keyword evidence="5" id="KW-1185">Reference proteome</keyword>
<dbReference type="SUPFAM" id="SSF53474">
    <property type="entry name" value="alpha/beta-Hydrolases"/>
    <property type="match status" value="1"/>
</dbReference>
<dbReference type="Gene3D" id="3.40.50.1820">
    <property type="entry name" value="alpha/beta hydrolase"/>
    <property type="match status" value="1"/>
</dbReference>
<dbReference type="GO" id="GO:0016787">
    <property type="term" value="F:hydrolase activity"/>
    <property type="evidence" value="ECO:0007669"/>
    <property type="project" value="UniProtKB-KW"/>
</dbReference>
<feature type="domain" description="BD-FAE-like" evidence="3">
    <location>
        <begin position="100"/>
        <end position="198"/>
    </location>
</feature>
<dbReference type="InterPro" id="IPR049492">
    <property type="entry name" value="BD-FAE-like_dom"/>
</dbReference>
<dbReference type="PANTHER" id="PTHR48081:SF33">
    <property type="entry name" value="KYNURENINE FORMAMIDASE"/>
    <property type="match status" value="1"/>
</dbReference>